<dbReference type="PROSITE" id="PS50970">
    <property type="entry name" value="HCY"/>
    <property type="match status" value="1"/>
</dbReference>
<keyword evidence="2 3" id="KW-0808">Transferase</keyword>
<dbReference type="RefSeq" id="XP_024716889.1">
    <property type="nucleotide sequence ID" value="XM_024864756.1"/>
</dbReference>
<sequence length="355" mass="39590">MSSESRTPILLLDGGLGSTLEDEYHYEFNDGTPLWSGQLLVTQPGLLLEAHTGFAKAGADVILTATYQVSYEGFSKSGVTEEDARQVARGAVKMAKRAFEGREGKVALSLGPYGATMLPPQEYGGKYDAYHRTVSQLREWHVRRIGMFCGPDREVDWDDARRCWEDVDFVAFETIPLAVEILAVRETMFIASKEREEGRGKEKDFWISCVFPGEGNQLPDGSDVRAVVGAMLGERQNARRPMGIGINCTKIGKIEWLIEEFESAVKEIVESGEVKEWPSLVVYPDKTNGQVYNTTTHKWEKAEADGTSSAPWDETLFRIVSQAQERGSWKSIFVGGCCKSIASDIANLRKRIDQR</sequence>
<dbReference type="PANTHER" id="PTHR11103:SF10">
    <property type="entry name" value="HOMOCYSTEINE S-METHYLTRANSFERASE 1-RELATED"/>
    <property type="match status" value="1"/>
</dbReference>
<dbReference type="SUPFAM" id="SSF82282">
    <property type="entry name" value="Homocysteine S-methyltransferase"/>
    <property type="match status" value="1"/>
</dbReference>
<evidence type="ECO:0000313" key="5">
    <source>
        <dbReference type="EMBL" id="PSS08491.1"/>
    </source>
</evidence>
<comment type="cofactor">
    <cofactor evidence="3">
        <name>Zn(2+)</name>
        <dbReference type="ChEBI" id="CHEBI:29105"/>
    </cofactor>
</comment>
<dbReference type="OrthoDB" id="261426at2759"/>
<evidence type="ECO:0000256" key="1">
    <source>
        <dbReference type="ARBA" id="ARBA00022603"/>
    </source>
</evidence>
<feature type="binding site" evidence="3">
    <location>
        <position position="248"/>
    </location>
    <ligand>
        <name>Zn(2+)</name>
        <dbReference type="ChEBI" id="CHEBI:29105"/>
    </ligand>
</feature>
<dbReference type="Gene3D" id="3.20.20.330">
    <property type="entry name" value="Homocysteine-binding-like domain"/>
    <property type="match status" value="1"/>
</dbReference>
<feature type="domain" description="Hcy-binding" evidence="4">
    <location>
        <begin position="1"/>
        <end position="352"/>
    </location>
</feature>
<feature type="binding site" evidence="3">
    <location>
        <position position="338"/>
    </location>
    <ligand>
        <name>Zn(2+)</name>
        <dbReference type="ChEBI" id="CHEBI:29105"/>
    </ligand>
</feature>
<accession>A0A2T3AQE8</accession>
<organism evidence="5 6">
    <name type="scientific">Amorphotheca resinae ATCC 22711</name>
    <dbReference type="NCBI Taxonomy" id="857342"/>
    <lineage>
        <taxon>Eukaryota</taxon>
        <taxon>Fungi</taxon>
        <taxon>Dikarya</taxon>
        <taxon>Ascomycota</taxon>
        <taxon>Pezizomycotina</taxon>
        <taxon>Leotiomycetes</taxon>
        <taxon>Helotiales</taxon>
        <taxon>Amorphothecaceae</taxon>
        <taxon>Amorphotheca</taxon>
    </lineage>
</organism>
<dbReference type="InterPro" id="IPR003726">
    <property type="entry name" value="HCY_dom"/>
</dbReference>
<feature type="binding site" evidence="3">
    <location>
        <position position="337"/>
    </location>
    <ligand>
        <name>Zn(2+)</name>
        <dbReference type="ChEBI" id="CHEBI:29105"/>
    </ligand>
</feature>
<name>A0A2T3AQE8_AMORE</name>
<dbReference type="Pfam" id="PF02574">
    <property type="entry name" value="S-methyl_trans"/>
    <property type="match status" value="1"/>
</dbReference>
<gene>
    <name evidence="5" type="ORF">M430DRAFT_22730</name>
</gene>
<dbReference type="EMBL" id="KZ679018">
    <property type="protein sequence ID" value="PSS08491.1"/>
    <property type="molecule type" value="Genomic_DNA"/>
</dbReference>
<dbReference type="PANTHER" id="PTHR11103">
    <property type="entry name" value="SLR1189 PROTEIN"/>
    <property type="match status" value="1"/>
</dbReference>
<dbReference type="GO" id="GO:0008168">
    <property type="term" value="F:methyltransferase activity"/>
    <property type="evidence" value="ECO:0007669"/>
    <property type="project" value="UniProtKB-UniRule"/>
</dbReference>
<keyword evidence="3" id="KW-0479">Metal-binding</keyword>
<dbReference type="InParanoid" id="A0A2T3AQE8"/>
<dbReference type="AlphaFoldDB" id="A0A2T3AQE8"/>
<dbReference type="Proteomes" id="UP000241818">
    <property type="component" value="Unassembled WGS sequence"/>
</dbReference>
<dbReference type="InterPro" id="IPR036589">
    <property type="entry name" value="HCY_dom_sf"/>
</dbReference>
<keyword evidence="1 3" id="KW-0489">Methyltransferase</keyword>
<dbReference type="GeneID" id="36572837"/>
<keyword evidence="3" id="KW-0862">Zinc</keyword>
<evidence type="ECO:0000256" key="3">
    <source>
        <dbReference type="PROSITE-ProRule" id="PRU00333"/>
    </source>
</evidence>
<keyword evidence="6" id="KW-1185">Reference proteome</keyword>
<dbReference type="GO" id="GO:0046872">
    <property type="term" value="F:metal ion binding"/>
    <property type="evidence" value="ECO:0007669"/>
    <property type="project" value="UniProtKB-KW"/>
</dbReference>
<dbReference type="STRING" id="857342.A0A2T3AQE8"/>
<protein>
    <recommendedName>
        <fullName evidence="4">Hcy-binding domain-containing protein</fullName>
    </recommendedName>
</protein>
<dbReference type="FunCoup" id="A0A2T3AQE8">
    <property type="interactions" value="201"/>
</dbReference>
<evidence type="ECO:0000313" key="6">
    <source>
        <dbReference type="Proteomes" id="UP000241818"/>
    </source>
</evidence>
<reference evidence="5 6" key="1">
    <citation type="journal article" date="2018" name="New Phytol.">
        <title>Comparative genomics and transcriptomics depict ericoid mycorrhizal fungi as versatile saprotrophs and plant mutualists.</title>
        <authorList>
            <person name="Martino E."/>
            <person name="Morin E."/>
            <person name="Grelet G.A."/>
            <person name="Kuo A."/>
            <person name="Kohler A."/>
            <person name="Daghino S."/>
            <person name="Barry K.W."/>
            <person name="Cichocki N."/>
            <person name="Clum A."/>
            <person name="Dockter R.B."/>
            <person name="Hainaut M."/>
            <person name="Kuo R.C."/>
            <person name="LaButti K."/>
            <person name="Lindahl B.D."/>
            <person name="Lindquist E.A."/>
            <person name="Lipzen A."/>
            <person name="Khouja H.R."/>
            <person name="Magnuson J."/>
            <person name="Murat C."/>
            <person name="Ohm R.A."/>
            <person name="Singer S.W."/>
            <person name="Spatafora J.W."/>
            <person name="Wang M."/>
            <person name="Veneault-Fourrey C."/>
            <person name="Henrissat B."/>
            <person name="Grigoriev I.V."/>
            <person name="Martin F.M."/>
            <person name="Perotto S."/>
        </authorList>
    </citation>
    <scope>NUCLEOTIDE SEQUENCE [LARGE SCALE GENOMIC DNA]</scope>
    <source>
        <strain evidence="5 6">ATCC 22711</strain>
    </source>
</reference>
<proteinExistence type="predicted"/>
<dbReference type="GO" id="GO:0032259">
    <property type="term" value="P:methylation"/>
    <property type="evidence" value="ECO:0007669"/>
    <property type="project" value="UniProtKB-KW"/>
</dbReference>
<evidence type="ECO:0000259" key="4">
    <source>
        <dbReference type="PROSITE" id="PS50970"/>
    </source>
</evidence>
<evidence type="ECO:0000256" key="2">
    <source>
        <dbReference type="ARBA" id="ARBA00022679"/>
    </source>
</evidence>